<keyword evidence="1" id="KW-0812">Transmembrane</keyword>
<reference evidence="2 3" key="1">
    <citation type="journal article" date="2013" name="Curr. Biol.">
        <title>The Genome of the Foraminiferan Reticulomyxa filosa.</title>
        <authorList>
            <person name="Glockner G."/>
            <person name="Hulsmann N."/>
            <person name="Schleicher M."/>
            <person name="Noegel A.A."/>
            <person name="Eichinger L."/>
            <person name="Gallinger C."/>
            <person name="Pawlowski J."/>
            <person name="Sierra R."/>
            <person name="Euteneuer U."/>
            <person name="Pillet L."/>
            <person name="Moustafa A."/>
            <person name="Platzer M."/>
            <person name="Groth M."/>
            <person name="Szafranski K."/>
            <person name="Schliwa M."/>
        </authorList>
    </citation>
    <scope>NUCLEOTIDE SEQUENCE [LARGE SCALE GENOMIC DNA]</scope>
</reference>
<proteinExistence type="predicted"/>
<protein>
    <submittedName>
        <fullName evidence="2">Uncharacterized protein</fullName>
    </submittedName>
</protein>
<keyword evidence="1" id="KW-0472">Membrane</keyword>
<feature type="transmembrane region" description="Helical" evidence="1">
    <location>
        <begin position="232"/>
        <end position="249"/>
    </location>
</feature>
<keyword evidence="1" id="KW-1133">Transmembrane helix</keyword>
<feature type="non-terminal residue" evidence="2">
    <location>
        <position position="1"/>
    </location>
</feature>
<gene>
    <name evidence="2" type="ORF">RFI_34609</name>
</gene>
<keyword evidence="3" id="KW-1185">Reference proteome</keyword>
<evidence type="ECO:0000256" key="1">
    <source>
        <dbReference type="SAM" id="Phobius"/>
    </source>
</evidence>
<accession>X6LPZ4</accession>
<sequence length="476" mass="55341">KKKKKRKNFKTSMEMYYWGIGGTKCDGHVQYLSECLRPHLIRSGLGGYYSNTNGSYITMDSNQFSQHWHYWMNSNLLKQQQPRNLWDMLNLPRPFASLATVVEPSAKVTMMAWINVLIYHCCRYPFLSSDFINAFHQTNFIESTLCELMSLFKGFWNDNAISKMIHSQAMPESLFQKYFDNPELLLQYQLWKSNQMEMKSNLPIGSTDLMVPFEHGFYCYPVLYNTANSTQVISFFFFFFFFFFFLVLLKKCIFVCRLPYMPMKEHNSEGFEKLQQICKFLKRYQGHHIALAIFYGIGLTSPSDNYEATFSSALPWCIILRFQTPPSPVLLPHPSSFSFVAPLMPPLESSDDGKESETNSITTRRLKKFIFIFLFCLCVYPSKRPSLFFARANTESSKLPQATRLQRCRTVPTYQMVSTLPMTPVLQIPRHPPCLLSLSLPLPLTLLGLFLKQANNDNNNNKSEIKCDIWISDQIK</sequence>
<organism evidence="2 3">
    <name type="scientific">Reticulomyxa filosa</name>
    <dbReference type="NCBI Taxonomy" id="46433"/>
    <lineage>
        <taxon>Eukaryota</taxon>
        <taxon>Sar</taxon>
        <taxon>Rhizaria</taxon>
        <taxon>Retaria</taxon>
        <taxon>Foraminifera</taxon>
        <taxon>Monothalamids</taxon>
        <taxon>Reticulomyxidae</taxon>
        <taxon>Reticulomyxa</taxon>
    </lineage>
</organism>
<dbReference type="AlphaFoldDB" id="X6LPZ4"/>
<name>X6LPZ4_RETFI</name>
<evidence type="ECO:0000313" key="2">
    <source>
        <dbReference type="EMBL" id="ETO02810.1"/>
    </source>
</evidence>
<dbReference type="Proteomes" id="UP000023152">
    <property type="component" value="Unassembled WGS sequence"/>
</dbReference>
<dbReference type="EMBL" id="ASPP01034871">
    <property type="protein sequence ID" value="ETO02810.1"/>
    <property type="molecule type" value="Genomic_DNA"/>
</dbReference>
<evidence type="ECO:0000313" key="3">
    <source>
        <dbReference type="Proteomes" id="UP000023152"/>
    </source>
</evidence>
<comment type="caution">
    <text evidence="2">The sequence shown here is derived from an EMBL/GenBank/DDBJ whole genome shotgun (WGS) entry which is preliminary data.</text>
</comment>